<name>A0A8G1UIS7_9ACTN</name>
<comment type="caution">
    <text evidence="1">The sequence shown here is derived from an EMBL/GenBank/DDBJ whole genome shotgun (WGS) entry which is preliminary data.</text>
</comment>
<dbReference type="EMBL" id="RJVJ01000001">
    <property type="protein sequence ID" value="ROR44742.1"/>
    <property type="molecule type" value="Genomic_DNA"/>
</dbReference>
<protein>
    <submittedName>
        <fullName evidence="1">Uncharacterized protein</fullName>
    </submittedName>
</protein>
<dbReference type="AlphaFoldDB" id="A0A8G1UIS7"/>
<organism evidence="1 2">
    <name type="scientific">Kitasatospora cineracea</name>
    <dbReference type="NCBI Taxonomy" id="88074"/>
    <lineage>
        <taxon>Bacteria</taxon>
        <taxon>Bacillati</taxon>
        <taxon>Actinomycetota</taxon>
        <taxon>Actinomycetes</taxon>
        <taxon>Kitasatosporales</taxon>
        <taxon>Streptomycetaceae</taxon>
        <taxon>Kitasatospora</taxon>
    </lineage>
</organism>
<accession>A0A8G1UIS7</accession>
<gene>
    <name evidence="1" type="ORF">EDD39_2950</name>
</gene>
<sequence length="53" mass="5728">MDWNALTLFLLAAFGVLGLVVTQLTALVKQLPELVDALRKLRESFRGRGGGTA</sequence>
<evidence type="ECO:0000313" key="1">
    <source>
        <dbReference type="EMBL" id="ROR44742.1"/>
    </source>
</evidence>
<evidence type="ECO:0000313" key="2">
    <source>
        <dbReference type="Proteomes" id="UP000267408"/>
    </source>
</evidence>
<proteinExistence type="predicted"/>
<reference evidence="1 2" key="1">
    <citation type="submission" date="2018-11" db="EMBL/GenBank/DDBJ databases">
        <title>Sequencing the genomes of 1000 actinobacteria strains.</title>
        <authorList>
            <person name="Klenk H.-P."/>
        </authorList>
    </citation>
    <scope>NUCLEOTIDE SEQUENCE [LARGE SCALE GENOMIC DNA]</scope>
    <source>
        <strain evidence="1 2">DSM 44780</strain>
    </source>
</reference>
<dbReference type="Proteomes" id="UP000267408">
    <property type="component" value="Unassembled WGS sequence"/>
</dbReference>
<dbReference type="RefSeq" id="WP_162870025.1">
    <property type="nucleotide sequence ID" value="NZ_RJVJ01000001.1"/>
</dbReference>